<keyword evidence="1" id="KW-0812">Transmembrane</keyword>
<dbReference type="STRING" id="471704.A0A195DU93"/>
<dbReference type="GO" id="GO:0004620">
    <property type="term" value="F:phospholipase activity"/>
    <property type="evidence" value="ECO:0007669"/>
    <property type="project" value="TreeGrafter"/>
</dbReference>
<evidence type="ECO:0000313" key="4">
    <source>
        <dbReference type="EMBL" id="KYN16475.1"/>
    </source>
</evidence>
<dbReference type="Pfam" id="PF22990">
    <property type="entry name" value="ABHD16_N"/>
    <property type="match status" value="1"/>
</dbReference>
<feature type="domain" description="Phosphatidylserine Lipase ABHD16 N-terminal" evidence="3">
    <location>
        <begin position="6"/>
        <end position="151"/>
    </location>
</feature>
<evidence type="ECO:0000259" key="3">
    <source>
        <dbReference type="Pfam" id="PF22990"/>
    </source>
</evidence>
<feature type="domain" description="AB hydrolase-1" evidence="2">
    <location>
        <begin position="272"/>
        <end position="416"/>
    </location>
</feature>
<keyword evidence="5" id="KW-1185">Reference proteome</keyword>
<sequence length="558" mass="62641">MSLIRMLWRCTFSPRLFRIYEVTWIGLVDKPYEAKNLERWGDNIAISARCRNSQIVSVLLQFATIWSISLYAVPVIAMFAMYQRGYSLTDNVSCLSKLAAGAGAFLVASLAARGYSRVNNPVYVKFMETLNEAHLHYNASTKQELQKYDFEFWAWPVDFDVSELRSDTADKLTLEKIAKASGRLRRQSGKEFLFAIPCKLLSYVVAHTFAGKLIYPGSISFIGWALGSTLVKGRIDLLKQGGERFKLMTVDKNQIDALFVDRRNKSASGNILVITCEGNCGFYETGIISTPLTKGYSVLGWNHPGFGSSTGAPYPDQEENTIDCIMRFAIERLNFPEERIILYGWSIGGYTATWAAMNYPSIHSLILDATFDDVLPLAIKTMSPSLEGLVRNIIRDYFNLNIAEQLNRYNGTVLLVRRTDDEILCIPNNSLAGNRGNMLLMKLLLRRYPHLFSETSESGTVLSRFLSAEAADRTSILESFQVEENRCLELIAANIRSNDGAINYPSTLGQDCHVRTKLQLVLFLATMYMKDQSSSHCIPLSVDLFHPGWDPASAVIAK</sequence>
<dbReference type="InterPro" id="IPR029058">
    <property type="entry name" value="AB_hydrolase_fold"/>
</dbReference>
<dbReference type="GO" id="GO:0012505">
    <property type="term" value="C:endomembrane system"/>
    <property type="evidence" value="ECO:0007669"/>
    <property type="project" value="TreeGrafter"/>
</dbReference>
<dbReference type="Proteomes" id="UP000078492">
    <property type="component" value="Unassembled WGS sequence"/>
</dbReference>
<name>A0A195DU93_9HYME</name>
<accession>A0A195DU93</accession>
<keyword evidence="1" id="KW-1133">Transmembrane helix</keyword>
<dbReference type="InterPro" id="IPR000073">
    <property type="entry name" value="AB_hydrolase_1"/>
</dbReference>
<dbReference type="SUPFAM" id="SSF53474">
    <property type="entry name" value="alpha/beta-Hydrolases"/>
    <property type="match status" value="1"/>
</dbReference>
<dbReference type="InterPro" id="IPR054518">
    <property type="entry name" value="ABHD16_N"/>
</dbReference>
<reference evidence="4 5" key="1">
    <citation type="submission" date="2015-09" db="EMBL/GenBank/DDBJ databases">
        <title>Trachymyrmex cornetzi WGS genome.</title>
        <authorList>
            <person name="Nygaard S."/>
            <person name="Hu H."/>
            <person name="Boomsma J."/>
            <person name="Zhang G."/>
        </authorList>
    </citation>
    <scope>NUCLEOTIDE SEQUENCE [LARGE SCALE GENOMIC DNA]</scope>
    <source>
        <strain evidence="4">Tcor2-1</strain>
        <tissue evidence="4">Whole body</tissue>
    </source>
</reference>
<dbReference type="Gene3D" id="3.40.50.1820">
    <property type="entry name" value="alpha/beta hydrolase"/>
    <property type="match status" value="1"/>
</dbReference>
<organism evidence="4 5">
    <name type="scientific">Trachymyrmex cornetzi</name>
    <dbReference type="NCBI Taxonomy" id="471704"/>
    <lineage>
        <taxon>Eukaryota</taxon>
        <taxon>Metazoa</taxon>
        <taxon>Ecdysozoa</taxon>
        <taxon>Arthropoda</taxon>
        <taxon>Hexapoda</taxon>
        <taxon>Insecta</taxon>
        <taxon>Pterygota</taxon>
        <taxon>Neoptera</taxon>
        <taxon>Endopterygota</taxon>
        <taxon>Hymenoptera</taxon>
        <taxon>Apocrita</taxon>
        <taxon>Aculeata</taxon>
        <taxon>Formicoidea</taxon>
        <taxon>Formicidae</taxon>
        <taxon>Myrmicinae</taxon>
        <taxon>Trachymyrmex</taxon>
    </lineage>
</organism>
<dbReference type="AlphaFoldDB" id="A0A195DU93"/>
<proteinExistence type="predicted"/>
<evidence type="ECO:0000256" key="1">
    <source>
        <dbReference type="SAM" id="Phobius"/>
    </source>
</evidence>
<keyword evidence="1" id="KW-0472">Membrane</keyword>
<dbReference type="PANTHER" id="PTHR12277">
    <property type="entry name" value="ALPHA/BETA HYDROLASE DOMAIN-CONTAINING PROTEIN"/>
    <property type="match status" value="1"/>
</dbReference>
<dbReference type="EMBL" id="KQ980341">
    <property type="protein sequence ID" value="KYN16475.1"/>
    <property type="molecule type" value="Genomic_DNA"/>
</dbReference>
<evidence type="ECO:0000313" key="5">
    <source>
        <dbReference type="Proteomes" id="UP000078492"/>
    </source>
</evidence>
<gene>
    <name evidence="4" type="ORF">ALC57_11345</name>
</gene>
<dbReference type="GO" id="GO:0052651">
    <property type="term" value="P:monoacylglycerol catabolic process"/>
    <property type="evidence" value="ECO:0007669"/>
    <property type="project" value="TreeGrafter"/>
</dbReference>
<feature type="transmembrane region" description="Helical" evidence="1">
    <location>
        <begin position="58"/>
        <end position="83"/>
    </location>
</feature>
<dbReference type="GO" id="GO:0047372">
    <property type="term" value="F:monoacylglycerol lipase activity"/>
    <property type="evidence" value="ECO:0007669"/>
    <property type="project" value="TreeGrafter"/>
</dbReference>
<protein>
    <submittedName>
        <fullName evidence="4">Protein BAT5</fullName>
    </submittedName>
</protein>
<dbReference type="Pfam" id="PF00561">
    <property type="entry name" value="Abhydrolase_1"/>
    <property type="match status" value="1"/>
</dbReference>
<evidence type="ECO:0000259" key="2">
    <source>
        <dbReference type="Pfam" id="PF00561"/>
    </source>
</evidence>
<dbReference type="GO" id="GO:0006660">
    <property type="term" value="P:phosphatidylserine catabolic process"/>
    <property type="evidence" value="ECO:0007669"/>
    <property type="project" value="TreeGrafter"/>
</dbReference>
<dbReference type="PANTHER" id="PTHR12277:SF72">
    <property type="entry name" value="BAT5L PROTEIN"/>
    <property type="match status" value="1"/>
</dbReference>